<accession>A0ABW6UZ31</accession>
<reference evidence="9 10" key="1">
    <citation type="submission" date="2024-10" db="EMBL/GenBank/DDBJ databases">
        <title>The Natural Products Discovery Center: Release of the First 8490 Sequenced Strains for Exploring Actinobacteria Biosynthetic Diversity.</title>
        <authorList>
            <person name="Kalkreuter E."/>
            <person name="Kautsar S.A."/>
            <person name="Yang D."/>
            <person name="Bader C.D."/>
            <person name="Teijaro C.N."/>
            <person name="Fluegel L."/>
            <person name="Davis C.M."/>
            <person name="Simpson J.R."/>
            <person name="Lauterbach L."/>
            <person name="Steele A.D."/>
            <person name="Gui C."/>
            <person name="Meng S."/>
            <person name="Li G."/>
            <person name="Viehrig K."/>
            <person name="Ye F."/>
            <person name="Su P."/>
            <person name="Kiefer A.F."/>
            <person name="Nichols A."/>
            <person name="Cepeda A.J."/>
            <person name="Yan W."/>
            <person name="Fan B."/>
            <person name="Jiang Y."/>
            <person name="Adhikari A."/>
            <person name="Zheng C.-J."/>
            <person name="Schuster L."/>
            <person name="Cowan T.M."/>
            <person name="Smanski M.J."/>
            <person name="Chevrette M.G."/>
            <person name="De Carvalho L.P.S."/>
            <person name="Shen B."/>
        </authorList>
    </citation>
    <scope>NUCLEOTIDE SEQUENCE [LARGE SCALE GENOMIC DNA]</scope>
    <source>
        <strain evidence="9 10">NPDC001281</strain>
    </source>
</reference>
<name>A0ABW6UZ31_MICFU</name>
<evidence type="ECO:0000256" key="1">
    <source>
        <dbReference type="ARBA" id="ARBA00004651"/>
    </source>
</evidence>
<evidence type="ECO:0000256" key="7">
    <source>
        <dbReference type="ARBA" id="ARBA00023136"/>
    </source>
</evidence>
<dbReference type="InterPro" id="IPR006419">
    <property type="entry name" value="NMN_transpt_PnuC"/>
</dbReference>
<evidence type="ECO:0000256" key="2">
    <source>
        <dbReference type="ARBA" id="ARBA00006669"/>
    </source>
</evidence>
<comment type="similarity">
    <text evidence="2">Belongs to the nicotinamide ribonucleoside (NR) uptake permease (TC 4.B.1) family.</text>
</comment>
<keyword evidence="5 8" id="KW-0812">Transmembrane</keyword>
<feature type="transmembrane region" description="Helical" evidence="8">
    <location>
        <begin position="102"/>
        <end position="122"/>
    </location>
</feature>
<proteinExistence type="inferred from homology"/>
<dbReference type="Proteomes" id="UP001602119">
    <property type="component" value="Unassembled WGS sequence"/>
</dbReference>
<organism evidence="9 10">
    <name type="scientific">Microtetraspora fusca</name>
    <dbReference type="NCBI Taxonomy" id="1997"/>
    <lineage>
        <taxon>Bacteria</taxon>
        <taxon>Bacillati</taxon>
        <taxon>Actinomycetota</taxon>
        <taxon>Actinomycetes</taxon>
        <taxon>Streptosporangiales</taxon>
        <taxon>Streptosporangiaceae</taxon>
        <taxon>Microtetraspora</taxon>
    </lineage>
</organism>
<dbReference type="PANTHER" id="PTHR36122:SF2">
    <property type="entry name" value="NICOTINAMIDE RIBOSIDE TRANSPORTER PNUC"/>
    <property type="match status" value="1"/>
</dbReference>
<protein>
    <submittedName>
        <fullName evidence="9">Nicotinamide riboside transporter PnuC</fullName>
    </submittedName>
</protein>
<keyword evidence="3" id="KW-0813">Transport</keyword>
<comment type="subcellular location">
    <subcellularLocation>
        <location evidence="1">Cell membrane</location>
        <topology evidence="1">Multi-pass membrane protein</topology>
    </subcellularLocation>
</comment>
<dbReference type="PANTHER" id="PTHR36122">
    <property type="entry name" value="NICOTINAMIDE RIBOSIDE TRANSPORTER PNUC"/>
    <property type="match status" value="1"/>
</dbReference>
<dbReference type="RefSeq" id="WP_387340800.1">
    <property type="nucleotide sequence ID" value="NZ_JBIAXI010000003.1"/>
</dbReference>
<keyword evidence="4" id="KW-1003">Cell membrane</keyword>
<comment type="caution">
    <text evidence="9">The sequence shown here is derived from an EMBL/GenBank/DDBJ whole genome shotgun (WGS) entry which is preliminary data.</text>
</comment>
<evidence type="ECO:0000313" key="10">
    <source>
        <dbReference type="Proteomes" id="UP001602119"/>
    </source>
</evidence>
<feature type="transmembrane region" description="Helical" evidence="8">
    <location>
        <begin position="15"/>
        <end position="34"/>
    </location>
</feature>
<evidence type="ECO:0000256" key="5">
    <source>
        <dbReference type="ARBA" id="ARBA00022692"/>
    </source>
</evidence>
<evidence type="ECO:0000256" key="4">
    <source>
        <dbReference type="ARBA" id="ARBA00022475"/>
    </source>
</evidence>
<keyword evidence="6 8" id="KW-1133">Transmembrane helix</keyword>
<feature type="transmembrane region" description="Helical" evidence="8">
    <location>
        <begin position="171"/>
        <end position="195"/>
    </location>
</feature>
<evidence type="ECO:0000313" key="9">
    <source>
        <dbReference type="EMBL" id="MFF4772316.1"/>
    </source>
</evidence>
<feature type="transmembrane region" description="Helical" evidence="8">
    <location>
        <begin position="41"/>
        <end position="58"/>
    </location>
</feature>
<feature type="transmembrane region" description="Helical" evidence="8">
    <location>
        <begin position="64"/>
        <end position="81"/>
    </location>
</feature>
<keyword evidence="10" id="KW-1185">Reference proteome</keyword>
<dbReference type="EMBL" id="JBIAXI010000003">
    <property type="protein sequence ID" value="MFF4772316.1"/>
    <property type="molecule type" value="Genomic_DNA"/>
</dbReference>
<evidence type="ECO:0000256" key="8">
    <source>
        <dbReference type="SAM" id="Phobius"/>
    </source>
</evidence>
<keyword evidence="7 8" id="KW-0472">Membrane</keyword>
<evidence type="ECO:0000256" key="6">
    <source>
        <dbReference type="ARBA" id="ARBA00022989"/>
    </source>
</evidence>
<gene>
    <name evidence="9" type="ORF">ACFY05_05600</name>
</gene>
<evidence type="ECO:0000256" key="3">
    <source>
        <dbReference type="ARBA" id="ARBA00022448"/>
    </source>
</evidence>
<dbReference type="Pfam" id="PF04973">
    <property type="entry name" value="NMN_transporter"/>
    <property type="match status" value="1"/>
</dbReference>
<sequence>MNWAEAGFEVLGRHVAWSDLLGNACALATLWLAMKRTIWTWPVQFAGSVLLFAASISAHITGNALKQVLFGALAIYGWVRWSRRSRDGAPLAVRSATARERVALVTALAAGTVAVALLFQFLNSRGLNVSWAPWPDAYIFVGSAVATWAQGRALVDFWLLWVAVDLVGVPLAFHSGLVVSGAVYAVFFVLVLIGFRDWLRQSRTLEAVTT</sequence>